<keyword evidence="4 8" id="KW-0732">Signal</keyword>
<evidence type="ECO:0000259" key="9">
    <source>
        <dbReference type="PROSITE" id="PS51884"/>
    </source>
</evidence>
<dbReference type="RefSeq" id="WP_276096480.1">
    <property type="nucleotide sequence ID" value="NZ_JARJBC010000027.1"/>
</dbReference>
<protein>
    <submittedName>
        <fullName evidence="10">Chaplin</fullName>
    </submittedName>
</protein>
<proteinExistence type="predicted"/>
<evidence type="ECO:0000313" key="11">
    <source>
        <dbReference type="Proteomes" id="UP001216579"/>
    </source>
</evidence>
<evidence type="ECO:0000256" key="7">
    <source>
        <dbReference type="PROSITE-ProRule" id="PRU01232"/>
    </source>
</evidence>
<evidence type="ECO:0000256" key="4">
    <source>
        <dbReference type="ARBA" id="ARBA00022729"/>
    </source>
</evidence>
<accession>A0ABT5ZUU9</accession>
<evidence type="ECO:0000256" key="8">
    <source>
        <dbReference type="SAM" id="SignalP"/>
    </source>
</evidence>
<evidence type="ECO:0000313" key="10">
    <source>
        <dbReference type="EMBL" id="MDF3293595.1"/>
    </source>
</evidence>
<reference evidence="10 11" key="1">
    <citation type="submission" date="2023-03" db="EMBL/GenBank/DDBJ databases">
        <title>Draft genome sequence of Streptomyces sp. RB6PN23 isolated from peat swamp forest in Thailand.</title>
        <authorList>
            <person name="Klaysubun C."/>
            <person name="Duangmal K."/>
        </authorList>
    </citation>
    <scope>NUCLEOTIDE SEQUENCE [LARGE SCALE GENOMIC DNA]</scope>
    <source>
        <strain evidence="10 11">RB6PN23</strain>
    </source>
</reference>
<evidence type="ECO:0000256" key="6">
    <source>
        <dbReference type="ARBA" id="ARBA00023087"/>
    </source>
</evidence>
<dbReference type="Proteomes" id="UP001216579">
    <property type="component" value="Unassembled WGS sequence"/>
</dbReference>
<keyword evidence="2" id="KW-0134">Cell wall</keyword>
<keyword evidence="3" id="KW-0964">Secreted</keyword>
<gene>
    <name evidence="10" type="ORF">P3G67_31145</name>
</gene>
<evidence type="ECO:0000256" key="2">
    <source>
        <dbReference type="ARBA" id="ARBA00022512"/>
    </source>
</evidence>
<keyword evidence="11" id="KW-1185">Reference proteome</keyword>
<sequence>MHTAKKAALVIAAAGVAAGASATTASAHDQHATSCSSVAAAKTVLSPGLISGNAIQVPINVPINLVGNTVDVIGILNPAFGNTGVCS</sequence>
<feature type="chain" id="PRO_5045882657" evidence="8">
    <location>
        <begin position="28"/>
        <end position="87"/>
    </location>
</feature>
<keyword evidence="6 7" id="KW-0034">Amyloid</keyword>
<comment type="subcellular location">
    <subcellularLocation>
        <location evidence="1">Secreted</location>
        <location evidence="1">Cell wall</location>
    </subcellularLocation>
</comment>
<dbReference type="EMBL" id="JARJBC010000027">
    <property type="protein sequence ID" value="MDF3293595.1"/>
    <property type="molecule type" value="Genomic_DNA"/>
</dbReference>
<evidence type="ECO:0000256" key="1">
    <source>
        <dbReference type="ARBA" id="ARBA00004191"/>
    </source>
</evidence>
<name>A0ABT5ZUU9_9ACTN</name>
<evidence type="ECO:0000256" key="3">
    <source>
        <dbReference type="ARBA" id="ARBA00022525"/>
    </source>
</evidence>
<dbReference type="Pfam" id="PF03777">
    <property type="entry name" value="ChpA-C"/>
    <property type="match status" value="1"/>
</dbReference>
<organism evidence="10 11">
    <name type="scientific">Streptomyces silvisoli</name>
    <dbReference type="NCBI Taxonomy" id="3034235"/>
    <lineage>
        <taxon>Bacteria</taxon>
        <taxon>Bacillati</taxon>
        <taxon>Actinomycetota</taxon>
        <taxon>Actinomycetes</taxon>
        <taxon>Kitasatosporales</taxon>
        <taxon>Streptomycetaceae</taxon>
        <taxon>Streptomyces</taxon>
    </lineage>
</organism>
<comment type="caution">
    <text evidence="10">The sequence shown here is derived from an EMBL/GenBank/DDBJ whole genome shotgun (WGS) entry which is preliminary data.</text>
</comment>
<dbReference type="PROSITE" id="PS51884">
    <property type="entry name" value="CHAPLIN"/>
    <property type="match status" value="1"/>
</dbReference>
<evidence type="ECO:0000256" key="5">
    <source>
        <dbReference type="ARBA" id="ARBA00022889"/>
    </source>
</evidence>
<keyword evidence="5" id="KW-0130">Cell adhesion</keyword>
<feature type="signal peptide" evidence="8">
    <location>
        <begin position="1"/>
        <end position="27"/>
    </location>
</feature>
<dbReference type="InterPro" id="IPR005528">
    <property type="entry name" value="ChpA-H"/>
</dbReference>
<feature type="domain" description="Chaplin" evidence="9">
    <location>
        <begin position="46"/>
        <end position="86"/>
    </location>
</feature>